<feature type="transmembrane region" description="Helical" evidence="11">
    <location>
        <begin position="96"/>
        <end position="127"/>
    </location>
</feature>
<keyword evidence="3 10" id="KW-0813">Transport</keyword>
<dbReference type="Proteomes" id="UP001168972">
    <property type="component" value="Unassembled WGS sequence"/>
</dbReference>
<proteinExistence type="inferred from homology"/>
<keyword evidence="8" id="KW-0479">Metal-binding</keyword>
<sequence>MAMKKCDDEIVEEITTPDRGAWGSKAEFLLSCAGYAIGIGNVWRFPYLCYRNGGGAFLVPYLLMLFICGVPLFFMESCMGQFGGTGCITMFRMSPLFKGAGFAVVIVNIICTMYYNVIISYPIIFIIESMRSKLPWEDCDNPWNTPNCIKINDVEVMNNSDINGLLEKVSTPAEEFFSRHILQISPGVHEIGGIVWPLFTCNLISWIVVFLCICNGVKSVGKVVYFTATFPFLILFVLFIRGVTLPGAIDGIMFYITPKWSELTNLRVWADAAIQIFFSLGPGWGGIVNMASYNNFKNDNRWDSIWIPILNCGTSIFAGFVVFSVLGFMSYKTGIPVAAVATGGPSLAFETYPEALTMLPFPQLWSILFFSMLYFLGMDSCFVQIEAIISSVTDAYPTLRNHKRLVAMISLFILFLGSILFVTNGGMYLLQLFDWYAASVSVISICLSEVIVVGWIYGCENFVRDIEFMIGAKLNPWWPFCWKYATPIVLTFIFATTILFNTRVTYSGRNYPEWAVLLGWGSCITSMLCIPGYMIYHFISTKGTFKERLEVGIRPTSEWGPQKFEDREKWNKFLHGATPSNAEFISLNVVKVTNL</sequence>
<accession>A0AA39KYV8</accession>
<dbReference type="SUPFAM" id="SSF161070">
    <property type="entry name" value="SNF-like"/>
    <property type="match status" value="1"/>
</dbReference>
<feature type="binding site" evidence="8">
    <location>
        <position position="376"/>
    </location>
    <ligand>
        <name>Na(+)</name>
        <dbReference type="ChEBI" id="CHEBI:29101"/>
        <label>1</label>
    </ligand>
</feature>
<feature type="disulfide bond" evidence="9">
    <location>
        <begin position="139"/>
        <end position="148"/>
    </location>
</feature>
<keyword evidence="6 11" id="KW-1133">Transmembrane helix</keyword>
<protein>
    <recommendedName>
        <fullName evidence="10">Transporter</fullName>
    </recommendedName>
</protein>
<evidence type="ECO:0000256" key="9">
    <source>
        <dbReference type="PIRSR" id="PIRSR600175-2"/>
    </source>
</evidence>
<feature type="transmembrane region" description="Helical" evidence="11">
    <location>
        <begin position="305"/>
        <end position="329"/>
    </location>
</feature>
<feature type="binding site" evidence="8">
    <location>
        <position position="34"/>
    </location>
    <ligand>
        <name>Na(+)</name>
        <dbReference type="ChEBI" id="CHEBI:29101"/>
        <label>1</label>
    </ligand>
</feature>
<keyword evidence="5 10" id="KW-0769">Symport</keyword>
<gene>
    <name evidence="12" type="ORF">PV327_007599</name>
</gene>
<dbReference type="EMBL" id="JAQQBR010000004">
    <property type="protein sequence ID" value="KAK0178736.1"/>
    <property type="molecule type" value="Genomic_DNA"/>
</dbReference>
<keyword evidence="13" id="KW-1185">Reference proteome</keyword>
<dbReference type="AlphaFoldDB" id="A0AA39KYV8"/>
<dbReference type="PRINTS" id="PR00176">
    <property type="entry name" value="NANEUSMPORT"/>
</dbReference>
<evidence type="ECO:0000313" key="13">
    <source>
        <dbReference type="Proteomes" id="UP001168972"/>
    </source>
</evidence>
<dbReference type="InterPro" id="IPR037272">
    <property type="entry name" value="SNS_sf"/>
</dbReference>
<comment type="subcellular location">
    <subcellularLocation>
        <location evidence="1">Membrane</location>
        <topology evidence="1">Multi-pass membrane protein</topology>
    </subcellularLocation>
</comment>
<feature type="transmembrane region" description="Helical" evidence="11">
    <location>
        <begin position="194"/>
        <end position="217"/>
    </location>
</feature>
<evidence type="ECO:0000256" key="2">
    <source>
        <dbReference type="ARBA" id="ARBA00006459"/>
    </source>
</evidence>
<comment type="caution">
    <text evidence="12">The sequence shown here is derived from an EMBL/GenBank/DDBJ whole genome shotgun (WGS) entry which is preliminary data.</text>
</comment>
<dbReference type="Pfam" id="PF00209">
    <property type="entry name" value="SNF"/>
    <property type="match status" value="1"/>
</dbReference>
<keyword evidence="8" id="KW-0915">Sodium</keyword>
<feature type="binding site" evidence="8">
    <location>
        <position position="279"/>
    </location>
    <ligand>
        <name>Na(+)</name>
        <dbReference type="ChEBI" id="CHEBI:29101"/>
        <label>1</label>
    </ligand>
</feature>
<feature type="transmembrane region" description="Helical" evidence="11">
    <location>
        <begin position="364"/>
        <end position="385"/>
    </location>
</feature>
<dbReference type="GO" id="GO:0089718">
    <property type="term" value="P:amino acid import across plasma membrane"/>
    <property type="evidence" value="ECO:0007669"/>
    <property type="project" value="TreeGrafter"/>
</dbReference>
<evidence type="ECO:0000256" key="10">
    <source>
        <dbReference type="RuleBase" id="RU003732"/>
    </source>
</evidence>
<feature type="transmembrane region" description="Helical" evidence="11">
    <location>
        <begin position="480"/>
        <end position="502"/>
    </location>
</feature>
<dbReference type="GO" id="GO:0005886">
    <property type="term" value="C:plasma membrane"/>
    <property type="evidence" value="ECO:0007669"/>
    <property type="project" value="TreeGrafter"/>
</dbReference>
<keyword evidence="4 10" id="KW-0812">Transmembrane</keyword>
<feature type="binding site" evidence="8">
    <location>
        <position position="380"/>
    </location>
    <ligand>
        <name>Na(+)</name>
        <dbReference type="ChEBI" id="CHEBI:29101"/>
        <label>1</label>
    </ligand>
</feature>
<keyword evidence="9" id="KW-1015">Disulfide bond</keyword>
<dbReference type="PANTHER" id="PTHR11616">
    <property type="entry name" value="SODIUM/CHLORIDE DEPENDENT TRANSPORTER"/>
    <property type="match status" value="1"/>
</dbReference>
<feature type="binding site" evidence="8">
    <location>
        <position position="41"/>
    </location>
    <ligand>
        <name>Na(+)</name>
        <dbReference type="ChEBI" id="CHEBI:29101"/>
        <label>1</label>
    </ligand>
</feature>
<name>A0AA39KYV8_MICHY</name>
<feature type="transmembrane region" description="Helical" evidence="11">
    <location>
        <begin position="435"/>
        <end position="459"/>
    </location>
</feature>
<evidence type="ECO:0000256" key="6">
    <source>
        <dbReference type="ARBA" id="ARBA00022989"/>
    </source>
</evidence>
<dbReference type="PANTHER" id="PTHR11616:SF241">
    <property type="entry name" value="SODIUM- AND CHLORIDE-DEPENDENT GLYCINE TRANSPORTER 2"/>
    <property type="match status" value="1"/>
</dbReference>
<evidence type="ECO:0000256" key="7">
    <source>
        <dbReference type="ARBA" id="ARBA00023136"/>
    </source>
</evidence>
<feature type="transmembrane region" description="Helical" evidence="11">
    <location>
        <begin position="57"/>
        <end position="75"/>
    </location>
</feature>
<feature type="binding site" evidence="8">
    <location>
        <position position="379"/>
    </location>
    <ligand>
        <name>Na(+)</name>
        <dbReference type="ChEBI" id="CHEBI:29101"/>
        <label>1</label>
    </ligand>
</feature>
<feature type="transmembrane region" description="Helical" evidence="11">
    <location>
        <begin position="224"/>
        <end position="249"/>
    </location>
</feature>
<feature type="binding site" evidence="8">
    <location>
        <position position="311"/>
    </location>
    <ligand>
        <name>Na(+)</name>
        <dbReference type="ChEBI" id="CHEBI:29101"/>
        <label>1</label>
    </ligand>
</feature>
<feature type="transmembrane region" description="Helical" evidence="11">
    <location>
        <begin position="269"/>
        <end position="293"/>
    </location>
</feature>
<evidence type="ECO:0000256" key="3">
    <source>
        <dbReference type="ARBA" id="ARBA00022448"/>
    </source>
</evidence>
<evidence type="ECO:0000256" key="1">
    <source>
        <dbReference type="ARBA" id="ARBA00004141"/>
    </source>
</evidence>
<organism evidence="12 13">
    <name type="scientific">Microctonus hyperodae</name>
    <name type="common">Parasitoid wasp</name>
    <dbReference type="NCBI Taxonomy" id="165561"/>
    <lineage>
        <taxon>Eukaryota</taxon>
        <taxon>Metazoa</taxon>
        <taxon>Ecdysozoa</taxon>
        <taxon>Arthropoda</taxon>
        <taxon>Hexapoda</taxon>
        <taxon>Insecta</taxon>
        <taxon>Pterygota</taxon>
        <taxon>Neoptera</taxon>
        <taxon>Endopterygota</taxon>
        <taxon>Hymenoptera</taxon>
        <taxon>Apocrita</taxon>
        <taxon>Ichneumonoidea</taxon>
        <taxon>Braconidae</taxon>
        <taxon>Euphorinae</taxon>
        <taxon>Microctonus</taxon>
    </lineage>
</organism>
<evidence type="ECO:0000256" key="8">
    <source>
        <dbReference type="PIRSR" id="PIRSR600175-1"/>
    </source>
</evidence>
<dbReference type="InterPro" id="IPR000175">
    <property type="entry name" value="Na/ntran_symport"/>
</dbReference>
<dbReference type="GO" id="GO:0005283">
    <property type="term" value="F:amino acid:sodium symporter activity"/>
    <property type="evidence" value="ECO:0007669"/>
    <property type="project" value="TreeGrafter"/>
</dbReference>
<evidence type="ECO:0000256" key="5">
    <source>
        <dbReference type="ARBA" id="ARBA00022847"/>
    </source>
</evidence>
<feature type="transmembrane region" description="Helical" evidence="11">
    <location>
        <begin position="28"/>
        <end position="45"/>
    </location>
</feature>
<reference evidence="12" key="2">
    <citation type="submission" date="2023-03" db="EMBL/GenBank/DDBJ databases">
        <authorList>
            <person name="Inwood S.N."/>
            <person name="Skelly J.G."/>
            <person name="Guhlin J."/>
            <person name="Harrop T.W.R."/>
            <person name="Goldson S.G."/>
            <person name="Dearden P.K."/>
        </authorList>
    </citation>
    <scope>NUCLEOTIDE SEQUENCE</scope>
    <source>
        <strain evidence="12">Lincoln</strain>
        <tissue evidence="12">Whole body</tissue>
    </source>
</reference>
<feature type="transmembrane region" description="Helical" evidence="11">
    <location>
        <begin position="514"/>
        <end position="539"/>
    </location>
</feature>
<keyword evidence="7 11" id="KW-0472">Membrane</keyword>
<feature type="transmembrane region" description="Helical" evidence="11">
    <location>
        <begin position="405"/>
        <end position="429"/>
    </location>
</feature>
<evidence type="ECO:0000256" key="4">
    <source>
        <dbReference type="ARBA" id="ARBA00022692"/>
    </source>
</evidence>
<comment type="similarity">
    <text evidence="2 10">Belongs to the sodium:neurotransmitter symporter (SNF) (TC 2.A.22) family.</text>
</comment>
<evidence type="ECO:0000313" key="12">
    <source>
        <dbReference type="EMBL" id="KAK0178736.1"/>
    </source>
</evidence>
<reference evidence="12" key="1">
    <citation type="journal article" date="2023" name="bioRxiv">
        <title>Scaffold-level genome assemblies of two parasitoid biocontrol wasps reveal the parthenogenesis mechanism and an associated novel virus.</title>
        <authorList>
            <person name="Inwood S."/>
            <person name="Skelly J."/>
            <person name="Guhlin J."/>
            <person name="Harrop T."/>
            <person name="Goldson S."/>
            <person name="Dearden P."/>
        </authorList>
    </citation>
    <scope>NUCLEOTIDE SEQUENCE</scope>
    <source>
        <strain evidence="12">Lincoln</strain>
        <tissue evidence="12">Whole body</tissue>
    </source>
</reference>
<evidence type="ECO:0000256" key="11">
    <source>
        <dbReference type="SAM" id="Phobius"/>
    </source>
</evidence>
<dbReference type="GO" id="GO:0046872">
    <property type="term" value="F:metal ion binding"/>
    <property type="evidence" value="ECO:0007669"/>
    <property type="project" value="UniProtKB-KW"/>
</dbReference>
<dbReference type="NCBIfam" id="NF037979">
    <property type="entry name" value="Na_transp"/>
    <property type="match status" value="1"/>
</dbReference>
<dbReference type="PROSITE" id="PS50267">
    <property type="entry name" value="NA_NEUROTRAN_SYMP_3"/>
    <property type="match status" value="1"/>
</dbReference>
<feature type="binding site" evidence="8">
    <location>
        <position position="36"/>
    </location>
    <ligand>
        <name>Na(+)</name>
        <dbReference type="ChEBI" id="CHEBI:29101"/>
        <label>1</label>
    </ligand>
</feature>
<dbReference type="PROSITE" id="PS00610">
    <property type="entry name" value="NA_NEUROTRAN_SYMP_1"/>
    <property type="match status" value="1"/>
</dbReference>